<evidence type="ECO:0000313" key="2">
    <source>
        <dbReference type="Proteomes" id="UP001652432"/>
    </source>
</evidence>
<organism evidence="1 2">
    <name type="scientific">Suilimivivens aceti</name>
    <dbReference type="NCBI Taxonomy" id="2981774"/>
    <lineage>
        <taxon>Bacteria</taxon>
        <taxon>Bacillati</taxon>
        <taxon>Bacillota</taxon>
        <taxon>Clostridia</taxon>
        <taxon>Lachnospirales</taxon>
        <taxon>Lachnospiraceae</taxon>
        <taxon>Suilimivivens</taxon>
    </lineage>
</organism>
<sequence>MKIAVRLDDITPDMDWQRFFRFKALLDQYQVKPLIGVVPDNRDENLRGSSESRKDAPADFYAYIRGLQEEGWSVALHGMNHVYSTKKGGLFPLNDFSEYAGKPYEEQKEMIARGKQILEEHGVRTDLFMAPAHSYDRNTLRALKENGFQALTDGFGEQPYLWQGLTFYPISFRLSDTLKKKKGYSTMVVHTGTIQEEELAGYEKRFQAEGVTWISYEEYRKVPAVKRGFPGRIREYLMARAKFLLVRLHH</sequence>
<name>A0ABT2SYT4_9FIRM</name>
<dbReference type="RefSeq" id="WP_262572541.1">
    <property type="nucleotide sequence ID" value="NZ_JAOQKJ010000001.1"/>
</dbReference>
<dbReference type="SUPFAM" id="SSF88713">
    <property type="entry name" value="Glycoside hydrolase/deacetylase"/>
    <property type="match status" value="1"/>
</dbReference>
<keyword evidence="2" id="KW-1185">Reference proteome</keyword>
<dbReference type="Pfam" id="PF10096">
    <property type="entry name" value="DUF2334"/>
    <property type="match status" value="1"/>
</dbReference>
<dbReference type="EMBL" id="JAOQKJ010000001">
    <property type="protein sequence ID" value="MCU6743120.1"/>
    <property type="molecule type" value="Genomic_DNA"/>
</dbReference>
<dbReference type="InterPro" id="IPR018763">
    <property type="entry name" value="DUF2334"/>
</dbReference>
<accession>A0ABT2SYT4</accession>
<reference evidence="1 2" key="1">
    <citation type="journal article" date="2021" name="ISME Commun">
        <title>Automated analysis of genomic sequences facilitates high-throughput and comprehensive description of bacteria.</title>
        <authorList>
            <person name="Hitch T.C.A."/>
        </authorList>
    </citation>
    <scope>NUCLEOTIDE SEQUENCE [LARGE SCALE GENOMIC DNA]</scope>
    <source>
        <strain evidence="1 2">Sanger_18</strain>
    </source>
</reference>
<dbReference type="Gene3D" id="3.20.20.370">
    <property type="entry name" value="Glycoside hydrolase/deacetylase"/>
    <property type="match status" value="1"/>
</dbReference>
<dbReference type="InterPro" id="IPR011330">
    <property type="entry name" value="Glyco_hydro/deAcase_b/a-brl"/>
</dbReference>
<protein>
    <submittedName>
        <fullName evidence="1">DUF2334 domain-containing protein</fullName>
    </submittedName>
</protein>
<evidence type="ECO:0000313" key="1">
    <source>
        <dbReference type="EMBL" id="MCU6743120.1"/>
    </source>
</evidence>
<gene>
    <name evidence="1" type="ORF">OCV77_01135</name>
</gene>
<proteinExistence type="predicted"/>
<comment type="caution">
    <text evidence="1">The sequence shown here is derived from an EMBL/GenBank/DDBJ whole genome shotgun (WGS) entry which is preliminary data.</text>
</comment>
<dbReference type="Proteomes" id="UP001652432">
    <property type="component" value="Unassembled WGS sequence"/>
</dbReference>